<feature type="transmembrane region" description="Helical" evidence="7">
    <location>
        <begin position="254"/>
        <end position="275"/>
    </location>
</feature>
<dbReference type="Pfam" id="PF12063">
    <property type="entry name" value="ATG1-like_MIT1"/>
    <property type="match status" value="1"/>
</dbReference>
<dbReference type="InterPro" id="IPR022708">
    <property type="entry name" value="Atg1-like_tMIT"/>
</dbReference>
<dbReference type="PROSITE" id="PS00108">
    <property type="entry name" value="PROTEIN_KINASE_ST"/>
    <property type="match status" value="1"/>
</dbReference>
<reference evidence="9" key="2">
    <citation type="submission" date="2025-09" db="UniProtKB">
        <authorList>
            <consortium name="Ensembl"/>
        </authorList>
    </citation>
    <scope>IDENTIFICATION</scope>
</reference>
<accession>A0A3B3CBL4</accession>
<feature type="domain" description="Protein kinase" evidence="8">
    <location>
        <begin position="9"/>
        <end position="266"/>
    </location>
</feature>
<evidence type="ECO:0000256" key="1">
    <source>
        <dbReference type="ARBA" id="ARBA00012513"/>
    </source>
</evidence>
<feature type="transmembrane region" description="Helical" evidence="7">
    <location>
        <begin position="281"/>
        <end position="302"/>
    </location>
</feature>
<keyword evidence="7" id="KW-0812">Transmembrane</keyword>
<evidence type="ECO:0000256" key="4">
    <source>
        <dbReference type="ARBA" id="ARBA00022777"/>
    </source>
</evidence>
<dbReference type="GO" id="GO:0034727">
    <property type="term" value="P:piecemeal microautophagy of the nucleus"/>
    <property type="evidence" value="ECO:0007669"/>
    <property type="project" value="TreeGrafter"/>
</dbReference>
<evidence type="ECO:0000313" key="9">
    <source>
        <dbReference type="Ensembl" id="ENSOMEP00000014472.1"/>
    </source>
</evidence>
<dbReference type="GO" id="GO:0061709">
    <property type="term" value="P:reticulophagy"/>
    <property type="evidence" value="ECO:0007669"/>
    <property type="project" value="TreeGrafter"/>
</dbReference>
<dbReference type="PANTHER" id="PTHR24348">
    <property type="entry name" value="SERINE/THREONINE-PROTEIN KINASE UNC-51-RELATED"/>
    <property type="match status" value="1"/>
</dbReference>
<keyword evidence="7" id="KW-1133">Transmembrane helix</keyword>
<dbReference type="SMART" id="SM00220">
    <property type="entry name" value="S_TKc"/>
    <property type="match status" value="1"/>
</dbReference>
<keyword evidence="3 6" id="KW-0547">Nucleotide-binding</keyword>
<dbReference type="InterPro" id="IPR045269">
    <property type="entry name" value="Atg1-like"/>
</dbReference>
<evidence type="ECO:0000256" key="3">
    <source>
        <dbReference type="ARBA" id="ARBA00022741"/>
    </source>
</evidence>
<keyword evidence="5 6" id="KW-0067">ATP-binding</keyword>
<keyword evidence="10" id="KW-1185">Reference proteome</keyword>
<dbReference type="GO" id="GO:0034045">
    <property type="term" value="C:phagophore assembly site membrane"/>
    <property type="evidence" value="ECO:0007669"/>
    <property type="project" value="TreeGrafter"/>
</dbReference>
<evidence type="ECO:0000259" key="8">
    <source>
        <dbReference type="PROSITE" id="PS50011"/>
    </source>
</evidence>
<dbReference type="InterPro" id="IPR000719">
    <property type="entry name" value="Prot_kinase_dom"/>
</dbReference>
<dbReference type="GO" id="GO:0048675">
    <property type="term" value="P:axon extension"/>
    <property type="evidence" value="ECO:0007669"/>
    <property type="project" value="TreeGrafter"/>
</dbReference>
<keyword evidence="7" id="KW-0472">Membrane</keyword>
<evidence type="ECO:0000256" key="6">
    <source>
        <dbReference type="PROSITE-ProRule" id="PRU10141"/>
    </source>
</evidence>
<proteinExistence type="predicted"/>
<protein>
    <recommendedName>
        <fullName evidence="1">non-specific serine/threonine protein kinase</fullName>
        <ecNumber evidence="1">2.7.11.1</ecNumber>
    </recommendedName>
</protein>
<evidence type="ECO:0000256" key="7">
    <source>
        <dbReference type="SAM" id="Phobius"/>
    </source>
</evidence>
<organism evidence="9 10">
    <name type="scientific">Oryzias melastigma</name>
    <name type="common">Marine medaka</name>
    <dbReference type="NCBI Taxonomy" id="30732"/>
    <lineage>
        <taxon>Eukaryota</taxon>
        <taxon>Metazoa</taxon>
        <taxon>Chordata</taxon>
        <taxon>Craniata</taxon>
        <taxon>Vertebrata</taxon>
        <taxon>Euteleostomi</taxon>
        <taxon>Actinopterygii</taxon>
        <taxon>Neopterygii</taxon>
        <taxon>Teleostei</taxon>
        <taxon>Neoteleostei</taxon>
        <taxon>Acanthomorphata</taxon>
        <taxon>Ovalentaria</taxon>
        <taxon>Atherinomorphae</taxon>
        <taxon>Beloniformes</taxon>
        <taxon>Adrianichthyidae</taxon>
        <taxon>Oryziinae</taxon>
        <taxon>Oryzias</taxon>
    </lineage>
</organism>
<keyword evidence="4" id="KW-0418">Kinase</keyword>
<dbReference type="GeneTree" id="ENSGT00940000156664"/>
<name>A0A3B3CBL4_ORYME</name>
<dbReference type="FunFam" id="3.30.200.20:FF:000149">
    <property type="entry name" value="serine/threonine-protein kinase unc-51 isoform X1"/>
    <property type="match status" value="1"/>
</dbReference>
<dbReference type="GO" id="GO:0048671">
    <property type="term" value="P:negative regulation of collateral sprouting"/>
    <property type="evidence" value="ECO:0007669"/>
    <property type="project" value="TreeGrafter"/>
</dbReference>
<evidence type="ECO:0000256" key="2">
    <source>
        <dbReference type="ARBA" id="ARBA00022679"/>
    </source>
</evidence>
<keyword evidence="2" id="KW-0808">Transferase</keyword>
<dbReference type="Ensembl" id="ENSOMET00000033576.1">
    <property type="protein sequence ID" value="ENSOMEP00000014472.1"/>
    <property type="gene ID" value="ENSOMEG00000016064.1"/>
</dbReference>
<dbReference type="GO" id="GO:0005776">
    <property type="term" value="C:autophagosome"/>
    <property type="evidence" value="ECO:0007669"/>
    <property type="project" value="TreeGrafter"/>
</dbReference>
<dbReference type="GO" id="GO:0005829">
    <property type="term" value="C:cytosol"/>
    <property type="evidence" value="ECO:0007669"/>
    <property type="project" value="TreeGrafter"/>
</dbReference>
<dbReference type="InterPro" id="IPR011009">
    <property type="entry name" value="Kinase-like_dom_sf"/>
</dbReference>
<dbReference type="PROSITE" id="PS50011">
    <property type="entry name" value="PROTEIN_KINASE_DOM"/>
    <property type="match status" value="1"/>
</dbReference>
<dbReference type="PROSITE" id="PS00107">
    <property type="entry name" value="PROTEIN_KINASE_ATP"/>
    <property type="match status" value="1"/>
</dbReference>
<dbReference type="GO" id="GO:0010508">
    <property type="term" value="P:positive regulation of autophagy"/>
    <property type="evidence" value="ECO:0007669"/>
    <property type="project" value="TreeGrafter"/>
</dbReference>
<dbReference type="Gene3D" id="1.10.510.10">
    <property type="entry name" value="Transferase(Phosphotransferase) domain 1"/>
    <property type="match status" value="1"/>
</dbReference>
<reference evidence="9" key="1">
    <citation type="submission" date="2025-08" db="UniProtKB">
        <authorList>
            <consortium name="Ensembl"/>
        </authorList>
    </citation>
    <scope>IDENTIFICATION</scope>
</reference>
<dbReference type="Pfam" id="PF21127">
    <property type="entry name" value="ATG1-like_MIT2"/>
    <property type="match status" value="1"/>
</dbReference>
<dbReference type="AlphaFoldDB" id="A0A3B3CBL4"/>
<dbReference type="FunFam" id="1.10.510.10:FF:000493">
    <property type="entry name" value="serine/threonine-protein kinase unc-51 isoform X2"/>
    <property type="match status" value="1"/>
</dbReference>
<evidence type="ECO:0000256" key="5">
    <source>
        <dbReference type="ARBA" id="ARBA00022840"/>
    </source>
</evidence>
<dbReference type="EC" id="2.7.11.1" evidence="1"/>
<dbReference type="PANTHER" id="PTHR24348:SF19">
    <property type="entry name" value="SERINE_THREONINE-PROTEIN KINASE ULK1"/>
    <property type="match status" value="1"/>
</dbReference>
<dbReference type="GO" id="GO:0042594">
    <property type="term" value="P:response to starvation"/>
    <property type="evidence" value="ECO:0007669"/>
    <property type="project" value="TreeGrafter"/>
</dbReference>
<evidence type="ECO:0000313" key="10">
    <source>
        <dbReference type="Proteomes" id="UP000261560"/>
    </source>
</evidence>
<feature type="binding site" evidence="6">
    <location>
        <position position="39"/>
    </location>
    <ligand>
        <name>ATP</name>
        <dbReference type="ChEBI" id="CHEBI:30616"/>
    </ligand>
</feature>
<dbReference type="SUPFAM" id="SSF56112">
    <property type="entry name" value="Protein kinase-like (PK-like)"/>
    <property type="match status" value="1"/>
</dbReference>
<sequence>MESVGKFEFSRKDLIGHGAFAVVFKGRHKEKHGWEVAVKCINRKNLAKSQSLLGKEIKILKELKHENIVRLLDYQEIGGCIYLVMEYCNGGDLAEYLHSKGTLSEDTIRVFLQQIAQAMKVLQSKGILHRDLKPQNILLCHPEGRKSSSISASIKIADFGFARHLQTNMMAATLCGSPMYMAPEVIMSQNYDAKADLWSIGTIVYQCLTGKAPFHVSLRCFAFVPKETSPNLRHLLLGLLQRNHKERITFGKPIYFIWSPCYYLWLSIVSVFIILPVFLYHIINMMLIPCCTFFVYFIEFVFKPLSNPVQLDGPARSKSVPIPVPTQIQNYQRMRQNLEPAGVHGSTRHVHTQAFSEITVVRFLMLVGVPQGDNLSQPKKPNRTKTVSDLECLYKFPAFQTNIDHKATHKKGAFKRSEHLMKILQNLWNLLLRICLLKISLSTGRLSDMLLKAAFGANLLEEESDESFGTDRSMDIPGTRAAKLALFCNSGSPSHISSAWPLISRTPPRGARRNSETDAMDVILHRNSFFHLPGLPEDTLMEEAHVDALSDLRFTLAFVHCIMELASSKDPELEACSPDISFLQKSLVTDQISLLSREWSFAEQLVLYMKAEEFLSSALHTAKENIKQGQLQPSSIVKQVIRKLNDLYKSCVSFCRSLNDRLQTFLLDKQKLMDRFGGLTAEKLIYSHTVHMVQSAALDEMFHYGTSSVQRYNKALLLMEGLSRILTEQQDIESIDKCKECIEKRLSALQT</sequence>
<dbReference type="Proteomes" id="UP000261560">
    <property type="component" value="Unplaced"/>
</dbReference>
<dbReference type="Gene3D" id="3.30.200.20">
    <property type="entry name" value="Phosphorylase Kinase, domain 1"/>
    <property type="match status" value="1"/>
</dbReference>
<dbReference type="GO" id="GO:0000045">
    <property type="term" value="P:autophagosome assembly"/>
    <property type="evidence" value="ECO:0007669"/>
    <property type="project" value="TreeGrafter"/>
</dbReference>
<dbReference type="InterPro" id="IPR008271">
    <property type="entry name" value="Ser/Thr_kinase_AS"/>
</dbReference>
<dbReference type="GO" id="GO:0005524">
    <property type="term" value="F:ATP binding"/>
    <property type="evidence" value="ECO:0007669"/>
    <property type="project" value="UniProtKB-UniRule"/>
</dbReference>
<dbReference type="GO" id="GO:0000422">
    <property type="term" value="P:autophagy of mitochondrion"/>
    <property type="evidence" value="ECO:0007669"/>
    <property type="project" value="TreeGrafter"/>
</dbReference>
<dbReference type="InterPro" id="IPR048941">
    <property type="entry name" value="ATG1-like_MIT2"/>
</dbReference>
<dbReference type="InterPro" id="IPR017441">
    <property type="entry name" value="Protein_kinase_ATP_BS"/>
</dbReference>
<dbReference type="Pfam" id="PF00069">
    <property type="entry name" value="Pkinase"/>
    <property type="match status" value="1"/>
</dbReference>
<dbReference type="GO" id="GO:0004674">
    <property type="term" value="F:protein serine/threonine kinase activity"/>
    <property type="evidence" value="ECO:0007669"/>
    <property type="project" value="UniProtKB-EC"/>
</dbReference>